<sequence length="134" mass="15643">MNEKELLDHLAATSVPNLERMEYGFSHWDCTAHQEFAFGRVDFILELKCRETHYPEMLIEQAKYDWLIAEARKRKARPAYINSTPKGIFAWDLYRVQEPAWGEELMPATTHFEDTERIVKMVGFLPIADAVVLP</sequence>
<organism evidence="1">
    <name type="scientific">uncultured Caudovirales phage</name>
    <dbReference type="NCBI Taxonomy" id="2100421"/>
    <lineage>
        <taxon>Viruses</taxon>
        <taxon>Duplodnaviria</taxon>
        <taxon>Heunggongvirae</taxon>
        <taxon>Uroviricota</taxon>
        <taxon>Caudoviricetes</taxon>
        <taxon>Peduoviridae</taxon>
        <taxon>Maltschvirus</taxon>
        <taxon>Maltschvirus maltsch</taxon>
    </lineage>
</organism>
<gene>
    <name evidence="1" type="ORF">UFOVP394_31</name>
</gene>
<evidence type="ECO:0000313" key="1">
    <source>
        <dbReference type="EMBL" id="CAB5224170.1"/>
    </source>
</evidence>
<name>A0A6J7X1T3_9CAUD</name>
<proteinExistence type="predicted"/>
<protein>
    <submittedName>
        <fullName evidence="1">Uncharacterized protein</fullName>
    </submittedName>
</protein>
<accession>A0A6J7X1T3</accession>
<dbReference type="EMBL" id="LR798333">
    <property type="protein sequence ID" value="CAB5224170.1"/>
    <property type="molecule type" value="Genomic_DNA"/>
</dbReference>
<reference evidence="1" key="1">
    <citation type="submission" date="2020-05" db="EMBL/GenBank/DDBJ databases">
        <authorList>
            <person name="Chiriac C."/>
            <person name="Salcher M."/>
            <person name="Ghai R."/>
            <person name="Kavagutti S V."/>
        </authorList>
    </citation>
    <scope>NUCLEOTIDE SEQUENCE</scope>
</reference>